<feature type="compositionally biased region" description="Acidic residues" evidence="1">
    <location>
        <begin position="442"/>
        <end position="453"/>
    </location>
</feature>
<dbReference type="EMBL" id="CACRSM010000002">
    <property type="protein sequence ID" value="VYS81391.1"/>
    <property type="molecule type" value="Genomic_DNA"/>
</dbReference>
<organism evidence="3">
    <name type="scientific">Schaalia odontolytica</name>
    <dbReference type="NCBI Taxonomy" id="1660"/>
    <lineage>
        <taxon>Bacteria</taxon>
        <taxon>Bacillati</taxon>
        <taxon>Actinomycetota</taxon>
        <taxon>Actinomycetes</taxon>
        <taxon>Actinomycetales</taxon>
        <taxon>Actinomycetaceae</taxon>
        <taxon>Schaalia</taxon>
    </lineage>
</organism>
<accession>A0A6N2RMH7</accession>
<gene>
    <name evidence="3" type="ORF">AOLFYP35_00402</name>
</gene>
<feature type="domain" description="ABC transporter" evidence="2">
    <location>
        <begin position="43"/>
        <end position="259"/>
    </location>
</feature>
<dbReference type="GO" id="GO:0005524">
    <property type="term" value="F:ATP binding"/>
    <property type="evidence" value="ECO:0007669"/>
    <property type="project" value="InterPro"/>
</dbReference>
<feature type="region of interest" description="Disordered" evidence="1">
    <location>
        <begin position="434"/>
        <end position="453"/>
    </location>
</feature>
<feature type="compositionally biased region" description="Acidic residues" evidence="1">
    <location>
        <begin position="308"/>
        <end position="319"/>
    </location>
</feature>
<reference evidence="3" key="1">
    <citation type="submission" date="2019-11" db="EMBL/GenBank/DDBJ databases">
        <authorList>
            <person name="Feng L."/>
        </authorList>
    </citation>
    <scope>NUCLEOTIDE SEQUENCE</scope>
    <source>
        <strain evidence="3">AodontolyticusLFYP35</strain>
    </source>
</reference>
<dbReference type="PROSITE" id="PS50893">
    <property type="entry name" value="ABC_TRANSPORTER_2"/>
    <property type="match status" value="1"/>
</dbReference>
<feature type="region of interest" description="Disordered" evidence="1">
    <location>
        <begin position="263"/>
        <end position="350"/>
    </location>
</feature>
<name>A0A6N2RMH7_9ACTO</name>
<dbReference type="GO" id="GO:0016887">
    <property type="term" value="F:ATP hydrolysis activity"/>
    <property type="evidence" value="ECO:0007669"/>
    <property type="project" value="InterPro"/>
</dbReference>
<dbReference type="InterPro" id="IPR003439">
    <property type="entry name" value="ABC_transporter-like_ATP-bd"/>
</dbReference>
<evidence type="ECO:0000313" key="3">
    <source>
        <dbReference type="EMBL" id="VYS81391.1"/>
    </source>
</evidence>
<evidence type="ECO:0000259" key="2">
    <source>
        <dbReference type="PROSITE" id="PS50893"/>
    </source>
</evidence>
<dbReference type="SUPFAM" id="SSF52540">
    <property type="entry name" value="P-loop containing nucleoside triphosphate hydrolases"/>
    <property type="match status" value="1"/>
</dbReference>
<feature type="compositionally biased region" description="Low complexity" evidence="1">
    <location>
        <begin position="287"/>
        <end position="302"/>
    </location>
</feature>
<dbReference type="InterPro" id="IPR027417">
    <property type="entry name" value="P-loop_NTPase"/>
</dbReference>
<sequence length="453" mass="48674">MTTHAPTAEERAAFVAPRPKRHWWQTRKGTASGTAGGKVVYFARSATIIDPSTQAHYLDRSDLAFRADSTVAVFDPQAARRHHVACVLSGISPLDEGSVWMPTGSRTSLISPDEVLNPSLTLLQNLVIPCATMGQTLDPEAIESTASRLSIDLTRSASDLSASELLDFQVLRAIVYRANLVIISDLPADVDQGEFLDEFFEALTPLRSNGACVVFFTDLAQAAEHADRLLIIANSTVAADTGKVDAQFISMAYEAINEDPSSYLGPIPRAGDPILPPSSPSDEADSPADTTSAAHTDSATIAPNLPHEDDEASEEEAQPAEETRGEDSTSASEIEEEDEEPAITPNWHPLTTRVVRTADSPLPEPVSSQWDDNPETAEIALAAIAQAQRFHRIDQARASLGDELKEQLNEDLPSGSEASPEELALIEHAQKILGELPGSVMPDEDSVPESDAK</sequence>
<proteinExistence type="predicted"/>
<dbReference type="AlphaFoldDB" id="A0A6N2RMH7"/>
<dbReference type="Gene3D" id="3.40.50.300">
    <property type="entry name" value="P-loop containing nucleotide triphosphate hydrolases"/>
    <property type="match status" value="1"/>
</dbReference>
<evidence type="ECO:0000256" key="1">
    <source>
        <dbReference type="SAM" id="MobiDB-lite"/>
    </source>
</evidence>
<protein>
    <recommendedName>
        <fullName evidence="2">ABC transporter domain-containing protein</fullName>
    </recommendedName>
</protein>